<evidence type="ECO:0000313" key="2">
    <source>
        <dbReference type="EMBL" id="MPC55399.1"/>
    </source>
</evidence>
<gene>
    <name evidence="2" type="ORF">E2C01_049334</name>
</gene>
<proteinExistence type="predicted"/>
<feature type="region of interest" description="Disordered" evidence="1">
    <location>
        <begin position="38"/>
        <end position="67"/>
    </location>
</feature>
<keyword evidence="3" id="KW-1185">Reference proteome</keyword>
<feature type="compositionally biased region" description="Basic and acidic residues" evidence="1">
    <location>
        <begin position="49"/>
        <end position="67"/>
    </location>
</feature>
<protein>
    <submittedName>
        <fullName evidence="2">Uncharacterized protein</fullName>
    </submittedName>
</protein>
<reference evidence="2" key="1">
    <citation type="submission" date="2019-05" db="EMBL/GenBank/DDBJ databases">
        <title>Another draft genome of Portunus trituberculatus and its Hox gene families provides insights of decapod evolution.</title>
        <authorList>
            <person name="Jeong J.-H."/>
            <person name="Song I."/>
            <person name="Kim S."/>
            <person name="Choi T."/>
            <person name="Kim D."/>
            <person name="Ryu S."/>
            <person name="Kim W."/>
        </authorList>
    </citation>
    <scope>NUCLEOTIDE SEQUENCE [LARGE SCALE GENOMIC DNA]</scope>
    <source>
        <tissue evidence="2">Muscle</tissue>
    </source>
</reference>
<dbReference type="EMBL" id="VSRR010013139">
    <property type="protein sequence ID" value="MPC55399.1"/>
    <property type="molecule type" value="Genomic_DNA"/>
</dbReference>
<dbReference type="Proteomes" id="UP000324222">
    <property type="component" value="Unassembled WGS sequence"/>
</dbReference>
<sequence length="67" mass="7185">MERLMGALIHLMGAASSEGASTYSVMVEADGWVSWEGSEGEVAERRRRGGEGKGERERGESKRGIGS</sequence>
<comment type="caution">
    <text evidence="2">The sequence shown here is derived from an EMBL/GenBank/DDBJ whole genome shotgun (WGS) entry which is preliminary data.</text>
</comment>
<evidence type="ECO:0000256" key="1">
    <source>
        <dbReference type="SAM" id="MobiDB-lite"/>
    </source>
</evidence>
<organism evidence="2 3">
    <name type="scientific">Portunus trituberculatus</name>
    <name type="common">Swimming crab</name>
    <name type="synonym">Neptunus trituberculatus</name>
    <dbReference type="NCBI Taxonomy" id="210409"/>
    <lineage>
        <taxon>Eukaryota</taxon>
        <taxon>Metazoa</taxon>
        <taxon>Ecdysozoa</taxon>
        <taxon>Arthropoda</taxon>
        <taxon>Crustacea</taxon>
        <taxon>Multicrustacea</taxon>
        <taxon>Malacostraca</taxon>
        <taxon>Eumalacostraca</taxon>
        <taxon>Eucarida</taxon>
        <taxon>Decapoda</taxon>
        <taxon>Pleocyemata</taxon>
        <taxon>Brachyura</taxon>
        <taxon>Eubrachyura</taxon>
        <taxon>Portunoidea</taxon>
        <taxon>Portunidae</taxon>
        <taxon>Portuninae</taxon>
        <taxon>Portunus</taxon>
    </lineage>
</organism>
<evidence type="ECO:0000313" key="3">
    <source>
        <dbReference type="Proteomes" id="UP000324222"/>
    </source>
</evidence>
<name>A0A5B7GCS7_PORTR</name>
<accession>A0A5B7GCS7</accession>
<dbReference type="AlphaFoldDB" id="A0A5B7GCS7"/>